<dbReference type="EMBL" id="RDSR01000015">
    <property type="protein sequence ID" value="RNE59453.1"/>
    <property type="molecule type" value="Genomic_DNA"/>
</dbReference>
<keyword evidence="1" id="KW-1133">Transmembrane helix</keyword>
<sequence length="105" mass="11829">MFLISLVAGVLYYALLLYFFTMWARFILDLVQSVNRHWRPHGAGLVAASAVYGLTDPPIRFFRRLLPPLRLGPIAFDFGWSLTMLGCIIAMSIVGAIPEWVARAM</sequence>
<dbReference type="OrthoDB" id="3216131at2"/>
<feature type="transmembrane region" description="Helical" evidence="1">
    <location>
        <begin position="6"/>
        <end position="26"/>
    </location>
</feature>
<dbReference type="RefSeq" id="WP_123046102.1">
    <property type="nucleotide sequence ID" value="NZ_RDSR01000015.1"/>
</dbReference>
<accession>A0A3M8L1S2</accession>
<evidence type="ECO:0000313" key="2">
    <source>
        <dbReference type="EMBL" id="RNE59453.1"/>
    </source>
</evidence>
<gene>
    <name evidence="2" type="ORF">EEJ31_09695</name>
</gene>
<organism evidence="2 3">
    <name type="scientific">Cryobacterium tepidiphilum</name>
    <dbReference type="NCBI Taxonomy" id="2486026"/>
    <lineage>
        <taxon>Bacteria</taxon>
        <taxon>Bacillati</taxon>
        <taxon>Actinomycetota</taxon>
        <taxon>Actinomycetes</taxon>
        <taxon>Micrococcales</taxon>
        <taxon>Microbacteriaceae</taxon>
        <taxon>Cryobacterium</taxon>
    </lineage>
</organism>
<feature type="transmembrane region" description="Helical" evidence="1">
    <location>
        <begin position="74"/>
        <end position="97"/>
    </location>
</feature>
<reference evidence="2 3" key="1">
    <citation type="submission" date="2018-11" db="EMBL/GenBank/DDBJ databases">
        <title>Cryobacterium sp. nov., isolated from rhizosphere soil of lettuce.</title>
        <authorList>
            <person name="Wang Y."/>
        </authorList>
    </citation>
    <scope>NUCLEOTIDE SEQUENCE [LARGE SCALE GENOMIC DNA]</scope>
    <source>
        <strain evidence="2 3">NEAU-85</strain>
    </source>
</reference>
<dbReference type="Pfam" id="PF02325">
    <property type="entry name" value="CCB3_YggT"/>
    <property type="match status" value="1"/>
</dbReference>
<protein>
    <submittedName>
        <fullName evidence="2">YggT family protein</fullName>
    </submittedName>
</protein>
<dbReference type="GO" id="GO:0016020">
    <property type="term" value="C:membrane"/>
    <property type="evidence" value="ECO:0007669"/>
    <property type="project" value="InterPro"/>
</dbReference>
<dbReference type="InterPro" id="IPR003425">
    <property type="entry name" value="CCB3/YggT"/>
</dbReference>
<comment type="caution">
    <text evidence="2">The sequence shown here is derived from an EMBL/GenBank/DDBJ whole genome shotgun (WGS) entry which is preliminary data.</text>
</comment>
<name>A0A3M8L1S2_9MICO</name>
<evidence type="ECO:0000313" key="3">
    <source>
        <dbReference type="Proteomes" id="UP000279859"/>
    </source>
</evidence>
<keyword evidence="1" id="KW-0472">Membrane</keyword>
<dbReference type="AlphaFoldDB" id="A0A3M8L1S2"/>
<keyword evidence="1" id="KW-0812">Transmembrane</keyword>
<keyword evidence="3" id="KW-1185">Reference proteome</keyword>
<proteinExistence type="predicted"/>
<dbReference type="Proteomes" id="UP000279859">
    <property type="component" value="Unassembled WGS sequence"/>
</dbReference>
<evidence type="ECO:0000256" key="1">
    <source>
        <dbReference type="SAM" id="Phobius"/>
    </source>
</evidence>